<dbReference type="Pfam" id="PF04029">
    <property type="entry name" value="2-ph_phosp"/>
    <property type="match status" value="1"/>
</dbReference>
<evidence type="ECO:0000256" key="7">
    <source>
        <dbReference type="ARBA" id="ARBA00033711"/>
    </source>
</evidence>
<dbReference type="PANTHER" id="PTHR37311:SF1">
    <property type="entry name" value="2-PHOSPHOSULFOLACTATE PHOSPHATASE-RELATED"/>
    <property type="match status" value="1"/>
</dbReference>
<dbReference type="GO" id="GO:0050545">
    <property type="term" value="F:sulfopyruvate decarboxylase activity"/>
    <property type="evidence" value="ECO:0007669"/>
    <property type="project" value="TreeGrafter"/>
</dbReference>
<evidence type="ECO:0000256" key="8">
    <source>
        <dbReference type="HAMAP-Rule" id="MF_00490"/>
    </source>
</evidence>
<dbReference type="InterPro" id="IPR036702">
    <property type="entry name" value="ComB-like_sf"/>
</dbReference>
<evidence type="ECO:0000256" key="5">
    <source>
        <dbReference type="ARBA" id="ARBA00022801"/>
    </source>
</evidence>
<dbReference type="PANTHER" id="PTHR37311">
    <property type="entry name" value="2-PHOSPHOSULFOLACTATE PHOSPHATASE-RELATED"/>
    <property type="match status" value="1"/>
</dbReference>
<dbReference type="RefSeq" id="WP_188508008.1">
    <property type="nucleotide sequence ID" value="NZ_BMER01000005.1"/>
</dbReference>
<reference evidence="9" key="1">
    <citation type="journal article" date="2014" name="Int. J. Syst. Evol. Microbiol.">
        <title>Complete genome sequence of Corynebacterium casei LMG S-19264T (=DSM 44701T), isolated from a smear-ripened cheese.</title>
        <authorList>
            <consortium name="US DOE Joint Genome Institute (JGI-PGF)"/>
            <person name="Walter F."/>
            <person name="Albersmeier A."/>
            <person name="Kalinowski J."/>
            <person name="Ruckert C."/>
        </authorList>
    </citation>
    <scope>NUCLEOTIDE SEQUENCE</scope>
    <source>
        <strain evidence="9">CGMCC 1.12195</strain>
    </source>
</reference>
<keyword evidence="6 8" id="KW-0460">Magnesium</keyword>
<protein>
    <recommendedName>
        <fullName evidence="4 8">Probable 2-phosphosulfolactate phosphatase</fullName>
        <ecNumber evidence="3 8">3.1.3.71</ecNumber>
    </recommendedName>
</protein>
<accession>A0A917I050</accession>
<evidence type="ECO:0000256" key="2">
    <source>
        <dbReference type="ARBA" id="ARBA00009997"/>
    </source>
</evidence>
<gene>
    <name evidence="8 9" type="primary">comB</name>
    <name evidence="9" type="ORF">GCM10007415_41430</name>
</gene>
<keyword evidence="5 8" id="KW-0378">Hydrolase</keyword>
<proteinExistence type="inferred from homology"/>
<reference evidence="9" key="2">
    <citation type="submission" date="2020-09" db="EMBL/GenBank/DDBJ databases">
        <authorList>
            <person name="Sun Q."/>
            <person name="Zhou Y."/>
        </authorList>
    </citation>
    <scope>NUCLEOTIDE SEQUENCE</scope>
    <source>
        <strain evidence="9">CGMCC 1.12195</strain>
    </source>
</reference>
<evidence type="ECO:0000256" key="3">
    <source>
        <dbReference type="ARBA" id="ARBA00012953"/>
    </source>
</evidence>
<dbReference type="AlphaFoldDB" id="A0A917I050"/>
<dbReference type="HAMAP" id="MF_00490">
    <property type="entry name" value="ComB"/>
    <property type="match status" value="1"/>
</dbReference>
<comment type="similarity">
    <text evidence="2 8">Belongs to the ComB family.</text>
</comment>
<evidence type="ECO:0000256" key="6">
    <source>
        <dbReference type="ARBA" id="ARBA00022842"/>
    </source>
</evidence>
<keyword evidence="10" id="KW-1185">Reference proteome</keyword>
<evidence type="ECO:0000313" key="10">
    <source>
        <dbReference type="Proteomes" id="UP000660862"/>
    </source>
</evidence>
<dbReference type="GO" id="GO:0000287">
    <property type="term" value="F:magnesium ion binding"/>
    <property type="evidence" value="ECO:0007669"/>
    <property type="project" value="UniProtKB-UniRule"/>
</dbReference>
<name>A0A917I050_9SPHI</name>
<evidence type="ECO:0000313" key="9">
    <source>
        <dbReference type="EMBL" id="GGH01109.1"/>
    </source>
</evidence>
<evidence type="ECO:0000256" key="1">
    <source>
        <dbReference type="ARBA" id="ARBA00001946"/>
    </source>
</evidence>
<dbReference type="Gene3D" id="3.90.1560.10">
    <property type="entry name" value="ComB-like"/>
    <property type="match status" value="1"/>
</dbReference>
<organism evidence="9 10">
    <name type="scientific">Parapedobacter pyrenivorans</name>
    <dbReference type="NCBI Taxonomy" id="1305674"/>
    <lineage>
        <taxon>Bacteria</taxon>
        <taxon>Pseudomonadati</taxon>
        <taxon>Bacteroidota</taxon>
        <taxon>Sphingobacteriia</taxon>
        <taxon>Sphingobacteriales</taxon>
        <taxon>Sphingobacteriaceae</taxon>
        <taxon>Parapedobacter</taxon>
    </lineage>
</organism>
<sequence length="244" mass="26283">MNPKRIQVCLSPALLPFYDLNGTVAVVIDIFRASSSMCYGLANGARAIIPVAELDECLAYQDKGYLLAAEREGAVVEGFDFGNSPFSYTREKVEGKTIVLTTTNGTRAIRLCAGAEAVVIGSFLNISALSNWLRDQDQHVLLVCAGWKNHVSLEDSVFAGAVVDRLIGSGIELDDAARAAQTLYLEAKGDLAAFLDKASHSKRMRHLHIKQDIAFCLQIDQVSTIPILKDGALGCLLGDVQTAP</sequence>
<comment type="cofactor">
    <cofactor evidence="1 8">
        <name>Mg(2+)</name>
        <dbReference type="ChEBI" id="CHEBI:18420"/>
    </cofactor>
</comment>
<evidence type="ECO:0000256" key="4">
    <source>
        <dbReference type="ARBA" id="ARBA00021948"/>
    </source>
</evidence>
<dbReference type="EC" id="3.1.3.71" evidence="3 8"/>
<dbReference type="InterPro" id="IPR005238">
    <property type="entry name" value="ComB-like"/>
</dbReference>
<dbReference type="GO" id="GO:0050532">
    <property type="term" value="F:2-phosphosulfolactate phosphatase activity"/>
    <property type="evidence" value="ECO:0007669"/>
    <property type="project" value="UniProtKB-UniRule"/>
</dbReference>
<dbReference type="SUPFAM" id="SSF142823">
    <property type="entry name" value="ComB-like"/>
    <property type="match status" value="1"/>
</dbReference>
<dbReference type="FunFam" id="3.90.1560.10:FF:000001">
    <property type="entry name" value="Probable 2-phosphosulfolactate phosphatase"/>
    <property type="match status" value="1"/>
</dbReference>
<dbReference type="Proteomes" id="UP000660862">
    <property type="component" value="Unassembled WGS sequence"/>
</dbReference>
<comment type="caution">
    <text evidence="9">The sequence shown here is derived from an EMBL/GenBank/DDBJ whole genome shotgun (WGS) entry which is preliminary data.</text>
</comment>
<comment type="catalytic activity">
    <reaction evidence="7 8">
        <text>(2R)-O-phospho-3-sulfolactate + H2O = (2R)-3-sulfolactate + phosphate</text>
        <dbReference type="Rhea" id="RHEA:23416"/>
        <dbReference type="ChEBI" id="CHEBI:15377"/>
        <dbReference type="ChEBI" id="CHEBI:15597"/>
        <dbReference type="ChEBI" id="CHEBI:43474"/>
        <dbReference type="ChEBI" id="CHEBI:58738"/>
        <dbReference type="EC" id="3.1.3.71"/>
    </reaction>
</comment>
<dbReference type="EMBL" id="BMER01000005">
    <property type="protein sequence ID" value="GGH01109.1"/>
    <property type="molecule type" value="Genomic_DNA"/>
</dbReference>